<dbReference type="PANTHER" id="PTHR43022">
    <property type="entry name" value="PROTEIN SMF"/>
    <property type="match status" value="1"/>
</dbReference>
<dbReference type="InterPro" id="IPR003488">
    <property type="entry name" value="DprA"/>
</dbReference>
<dbReference type="SUPFAM" id="SSF102405">
    <property type="entry name" value="MCP/YpsA-like"/>
    <property type="match status" value="1"/>
</dbReference>
<protein>
    <recommendedName>
        <fullName evidence="2">Smf/DprA SLOG domain-containing protein</fullName>
    </recommendedName>
</protein>
<reference evidence="3 4" key="1">
    <citation type="submission" date="2016-06" db="EMBL/GenBank/DDBJ databases">
        <title>First insights into the genetic diversity and population structure of in the Bacillus cereus group bacteria from diverse marine environments.</title>
        <authorList>
            <person name="Liu Y."/>
            <person name="Lai Q."/>
            <person name="Shao Z."/>
        </authorList>
    </citation>
    <scope>NUCLEOTIDE SEQUENCE [LARGE SCALE GENOMIC DNA]</scope>
    <source>
        <strain evidence="3 4">N35-10-2</strain>
    </source>
</reference>
<organism evidence="3 4">
    <name type="scientific">Bacillus albus</name>
    <dbReference type="NCBI Taxonomy" id="2026189"/>
    <lineage>
        <taxon>Bacteria</taxon>
        <taxon>Bacillati</taxon>
        <taxon>Bacillota</taxon>
        <taxon>Bacilli</taxon>
        <taxon>Bacillales</taxon>
        <taxon>Bacillaceae</taxon>
        <taxon>Bacillus</taxon>
        <taxon>Bacillus cereus group</taxon>
    </lineage>
</organism>
<evidence type="ECO:0000313" key="3">
    <source>
        <dbReference type="EMBL" id="OJD63639.1"/>
    </source>
</evidence>
<name>A0A1J9UHI9_9BACI</name>
<evidence type="ECO:0000313" key="4">
    <source>
        <dbReference type="Proteomes" id="UP000181873"/>
    </source>
</evidence>
<dbReference type="AlphaFoldDB" id="A0A1J9UHI9"/>
<sequence length="291" mass="33536">MAKDNVRSILLLLKQFGFTDKTLKIIYQNEEAILEVIFNKNHPFHNKYFNIYTKKEKEISQDFNSLVKFSDEFTEKMKEYKRKGIKIYCSFIEGYPKHLFVEENEPLFIYCYGNLELLNKKINKVSIIGTRKATNKAKVRTAQYVKNYISKGWITVSGLAKGIDTVVHKETLINNGRTIAVLPTSFEKIYPSENKGLFEEIINNDSLAISITGPFENTYKSNFLERNSIVAKICNEIFVIEASIKSGTLNTVRQGFEFNKKIYYDSTLLDDDVIDYIKRFQAIDLNIGGGS</sequence>
<comment type="caution">
    <text evidence="3">The sequence shown here is derived from an EMBL/GenBank/DDBJ whole genome shotgun (WGS) entry which is preliminary data.</text>
</comment>
<dbReference type="Pfam" id="PF02481">
    <property type="entry name" value="DNA_processg_A"/>
    <property type="match status" value="1"/>
</dbReference>
<evidence type="ECO:0000256" key="1">
    <source>
        <dbReference type="ARBA" id="ARBA00006525"/>
    </source>
</evidence>
<comment type="similarity">
    <text evidence="1">Belongs to the DprA/Smf family.</text>
</comment>
<gene>
    <name evidence="3" type="ORF">BAU25_12480</name>
</gene>
<accession>A0A1J9UHI9</accession>
<feature type="domain" description="Smf/DprA SLOG" evidence="2">
    <location>
        <begin position="93"/>
        <end position="264"/>
    </location>
</feature>
<evidence type="ECO:0000259" key="2">
    <source>
        <dbReference type="Pfam" id="PF02481"/>
    </source>
</evidence>
<dbReference type="Proteomes" id="UP000181873">
    <property type="component" value="Unassembled WGS sequence"/>
</dbReference>
<dbReference type="GO" id="GO:0009294">
    <property type="term" value="P:DNA-mediated transformation"/>
    <property type="evidence" value="ECO:0007669"/>
    <property type="project" value="InterPro"/>
</dbReference>
<dbReference type="Gene3D" id="3.40.50.450">
    <property type="match status" value="1"/>
</dbReference>
<dbReference type="EMBL" id="MAOE01000090">
    <property type="protein sequence ID" value="OJD63639.1"/>
    <property type="molecule type" value="Genomic_DNA"/>
</dbReference>
<dbReference type="InterPro" id="IPR057666">
    <property type="entry name" value="DrpA_SLOG"/>
</dbReference>
<proteinExistence type="inferred from homology"/>
<dbReference type="RefSeq" id="WP_071758274.1">
    <property type="nucleotide sequence ID" value="NZ_CBCSIO010000016.1"/>
</dbReference>
<dbReference type="PANTHER" id="PTHR43022:SF1">
    <property type="entry name" value="PROTEIN SMF"/>
    <property type="match status" value="1"/>
</dbReference>